<sequence>MKVSSAEFIENYSTLADRALSEPITITRNGCDRLVVISAEEYSRLKRRDRRVVELADFTEEEIAAIAKAEVPPGHESLDEELKDWRP</sequence>
<dbReference type="Proteomes" id="UP001317629">
    <property type="component" value="Chromosome"/>
</dbReference>
<keyword evidence="4" id="KW-1185">Reference proteome</keyword>
<dbReference type="InterPro" id="IPR006442">
    <property type="entry name" value="Antitoxin_Phd/YefM"/>
</dbReference>
<dbReference type="SUPFAM" id="SSF143120">
    <property type="entry name" value="YefM-like"/>
    <property type="match status" value="1"/>
</dbReference>
<organism evidence="3 4">
    <name type="scientific">Methylocystis iwaonis</name>
    <dbReference type="NCBI Taxonomy" id="2885079"/>
    <lineage>
        <taxon>Bacteria</taxon>
        <taxon>Pseudomonadati</taxon>
        <taxon>Pseudomonadota</taxon>
        <taxon>Alphaproteobacteria</taxon>
        <taxon>Hyphomicrobiales</taxon>
        <taxon>Methylocystaceae</taxon>
        <taxon>Methylocystis</taxon>
    </lineage>
</organism>
<dbReference type="Pfam" id="PF02604">
    <property type="entry name" value="PhdYeFM_antitox"/>
    <property type="match status" value="1"/>
</dbReference>
<reference evidence="3 4" key="1">
    <citation type="journal article" date="2023" name="Int. J. Syst. Evol. Microbiol.">
        <title>Methylocystis iwaonis sp. nov., a type II methane-oxidizing bacterium from surface soil of a rice paddy field in Japan, and emended description of the genus Methylocystis (ex Whittenbury et al. 1970) Bowman et al. 1993.</title>
        <authorList>
            <person name="Kaise H."/>
            <person name="Sawadogo J.B."/>
            <person name="Alam M.S."/>
            <person name="Ueno C."/>
            <person name="Dianou D."/>
            <person name="Shinjo R."/>
            <person name="Asakawa S."/>
        </authorList>
    </citation>
    <scope>NUCLEOTIDE SEQUENCE [LARGE SCALE GENOMIC DNA]</scope>
    <source>
        <strain evidence="3 4">SS37A-Re</strain>
    </source>
</reference>
<dbReference type="EMBL" id="AP027142">
    <property type="protein sequence ID" value="BDV35234.1"/>
    <property type="molecule type" value="Genomic_DNA"/>
</dbReference>
<evidence type="ECO:0000256" key="2">
    <source>
        <dbReference type="RuleBase" id="RU362080"/>
    </source>
</evidence>
<evidence type="ECO:0000313" key="3">
    <source>
        <dbReference type="EMBL" id="BDV35234.1"/>
    </source>
</evidence>
<dbReference type="RefSeq" id="WP_281928622.1">
    <property type="nucleotide sequence ID" value="NZ_AP027142.1"/>
</dbReference>
<gene>
    <name evidence="3" type="ORF">SS37A_27630</name>
</gene>
<proteinExistence type="inferred from homology"/>
<evidence type="ECO:0000256" key="1">
    <source>
        <dbReference type="ARBA" id="ARBA00009981"/>
    </source>
</evidence>
<accession>A0ABM8EB67</accession>
<comment type="function">
    <text evidence="2">Antitoxin component of a type II toxin-antitoxin (TA) system.</text>
</comment>
<dbReference type="Gene3D" id="3.40.1620.10">
    <property type="entry name" value="YefM-like domain"/>
    <property type="match status" value="1"/>
</dbReference>
<protein>
    <recommendedName>
        <fullName evidence="2">Antitoxin</fullName>
    </recommendedName>
</protein>
<dbReference type="InterPro" id="IPR036165">
    <property type="entry name" value="YefM-like_sf"/>
</dbReference>
<name>A0ABM8EB67_9HYPH</name>
<comment type="similarity">
    <text evidence="1 2">Belongs to the phD/YefM antitoxin family.</text>
</comment>
<evidence type="ECO:0000313" key="4">
    <source>
        <dbReference type="Proteomes" id="UP001317629"/>
    </source>
</evidence>